<dbReference type="PANTHER" id="PTHR45458:SF1">
    <property type="entry name" value="SHORT CHAIN DEHYDROGENASE"/>
    <property type="match status" value="1"/>
</dbReference>
<dbReference type="SUPFAM" id="SSF51735">
    <property type="entry name" value="NAD(P)-binding Rossmann-fold domains"/>
    <property type="match status" value="1"/>
</dbReference>
<reference evidence="2 3" key="1">
    <citation type="submission" date="2017-02" db="EMBL/GenBank/DDBJ databases">
        <title>Paraburkholderia sophoroidis sp. nov. and Paraburkholderia steynii sp. nov. rhizobial symbionts of the fynbos legume Hypocalyptus sophoroides.</title>
        <authorList>
            <person name="Steenkamp E.T."/>
            <person name="Beukes C.W."/>
            <person name="Van Zyl E."/>
            <person name="Avontuur J."/>
            <person name="Chan W.Y."/>
            <person name="Hassen A."/>
            <person name="Palmer M."/>
            <person name="Mthombeni L."/>
            <person name="Phalane F."/>
            <person name="Sereme K."/>
            <person name="Venter S.N."/>
        </authorList>
    </citation>
    <scope>NUCLEOTIDE SEQUENCE [LARGE SCALE GENOMIC DNA]</scope>
    <source>
        <strain evidence="2 3">HC1.1ba</strain>
    </source>
</reference>
<organism evidence="2 3">
    <name type="scientific">Paraburkholderia steynii</name>
    <dbReference type="NCBI Taxonomy" id="1245441"/>
    <lineage>
        <taxon>Bacteria</taxon>
        <taxon>Pseudomonadati</taxon>
        <taxon>Pseudomonadota</taxon>
        <taxon>Betaproteobacteria</taxon>
        <taxon>Burkholderiales</taxon>
        <taxon>Burkholderiaceae</taxon>
        <taxon>Paraburkholderia</taxon>
    </lineage>
</organism>
<dbReference type="Gene3D" id="3.40.50.720">
    <property type="entry name" value="NAD(P)-binding Rossmann-like Domain"/>
    <property type="match status" value="1"/>
</dbReference>
<keyword evidence="3" id="KW-1185">Reference proteome</keyword>
<dbReference type="GO" id="GO:0016616">
    <property type="term" value="F:oxidoreductase activity, acting on the CH-OH group of donors, NAD or NADP as acceptor"/>
    <property type="evidence" value="ECO:0007669"/>
    <property type="project" value="TreeGrafter"/>
</dbReference>
<feature type="region of interest" description="Disordered" evidence="1">
    <location>
        <begin position="1"/>
        <end position="27"/>
    </location>
</feature>
<evidence type="ECO:0000256" key="1">
    <source>
        <dbReference type="SAM" id="MobiDB-lite"/>
    </source>
</evidence>
<dbReference type="InterPro" id="IPR002347">
    <property type="entry name" value="SDR_fam"/>
</dbReference>
<protein>
    <submittedName>
        <fullName evidence="2">Short chain dehydrogenase</fullName>
    </submittedName>
</protein>
<accession>A0A4R0XLG3</accession>
<evidence type="ECO:0000313" key="2">
    <source>
        <dbReference type="EMBL" id="TCG08277.1"/>
    </source>
</evidence>
<proteinExistence type="predicted"/>
<dbReference type="InterPro" id="IPR036291">
    <property type="entry name" value="NAD(P)-bd_dom_sf"/>
</dbReference>
<evidence type="ECO:0000313" key="3">
    <source>
        <dbReference type="Proteomes" id="UP000294200"/>
    </source>
</evidence>
<gene>
    <name evidence="2" type="ORF">BZM27_13105</name>
</gene>
<dbReference type="PANTHER" id="PTHR45458">
    <property type="entry name" value="SHORT-CHAIN DEHYDROGENASE/REDUCTASE SDR"/>
    <property type="match status" value="1"/>
</dbReference>
<dbReference type="AlphaFoldDB" id="A0A4R0XLG3"/>
<sequence>MAARGGPRATRHDRTSHEDSVDRRRVARHRTRVREAVSARWLACARLARDEASPGELVALGAEAFSLDVAAPEDIAALGWKLDGERLDAAVIVSGVYGPQTEGVETVTADDFDFVMTTNVRGPMQLIPVLLPLVEGCARRAGRAVEPYGQHQARRHGTTGWLYRAIKATLNDVLKVTSLQTRPATCVTLYPGWVRTDMGGASAAVDPAHSVRGMREVLAQAASTPHLFHGRFFQYDGTAIDW</sequence>
<dbReference type="InterPro" id="IPR052184">
    <property type="entry name" value="SDR_enzymes"/>
</dbReference>
<dbReference type="Pfam" id="PF13561">
    <property type="entry name" value="adh_short_C2"/>
    <property type="match status" value="1"/>
</dbReference>
<feature type="compositionally biased region" description="Basic and acidic residues" evidence="1">
    <location>
        <begin position="10"/>
        <end position="24"/>
    </location>
</feature>
<dbReference type="Proteomes" id="UP000294200">
    <property type="component" value="Unassembled WGS sequence"/>
</dbReference>
<comment type="caution">
    <text evidence="2">The sequence shown here is derived from an EMBL/GenBank/DDBJ whole genome shotgun (WGS) entry which is preliminary data.</text>
</comment>
<dbReference type="EMBL" id="MWML01000038">
    <property type="protein sequence ID" value="TCG08277.1"/>
    <property type="molecule type" value="Genomic_DNA"/>
</dbReference>
<name>A0A4R0XLG3_9BURK</name>